<sequence length="925" mass="105486">MIVINLLFLTLLINVQYCLTYYLNDFIIGVVTGPNGGFVERSFNAALEQLNLTSITISETKWIRGSNNTAVSDICDSLVTRSHQYPSLIFDFTPQSVDNENGQFSTAIKKYSRLSGTPTVSTSLSLGATKNPWNRLNSIENNYLIHLYRPGDVIPMIIQDIITLYNITEAVILHDQSFILDHKLTGLLDKSTVDYDVKRLDADTLEDTMNELKASKVHNYFVLAKIANIDRILEMASSLGMFRFADSWFMITKGRGQIKCDNCTHGSILLYQPSRVKSIEYDHSPGLNNISKEKRIDAFFIYDLVRLTLMSVDEMVKTNVWPINLTFPDCGKSLTTRQIDERKGLNLRDQMSLEGFFGLFGQFVISPSTTPNPLSNQLSDGFDQFIDYQEIIMRVSKVELWNYQPFRYYLVSEWIAEPPRGRFILTGAIQAASKPLYRIVTIQQPPFVMKWPNGTWYGYCIDLLEAIQDRLAEEDKFDYELYESPDGKYGDKDPTTGKWDGIMGEIQSDKAQIGIGSVTVMAERESIVDFTVPYYDLVGISILMKKTTTPSHMFKFLTVLTNEVWLSVLVCYLATCAAMFIIDRLSPYSYRNTKNKRKDQNASRDFNLKECFWFCMTSLTPQGGGEAPINLSGRFVAAIWWIFGFVLVATYTANLAAFLTVSRLDSPIDGLDKLVEQYRIRYAPVKDTLSMIYFKRMAYIEKKFYEIWKDMALDENLDKKERGKLTVWDYPLTQKYSNILKQIEMTGMPKTFEEGVARVKKSKNSAEGFALLADATKIRYAAMTNCDLQQVGNEFSRKPIALAVQENSPLKDKLSSAILKLLNLRKLESLKEKWWSNNPEKADCEDPKKASDGISIRNIGGVFIVISVGVVLACITLIWEHCIVKKFRKSSAKVSNVFRQEIGKKESSKLYNFPMPYNPKMKEKI</sequence>
<feature type="transmembrane region" description="Helical" evidence="16">
    <location>
        <begin position="859"/>
        <end position="879"/>
    </location>
</feature>
<keyword evidence="4" id="KW-1003">Cell membrane</keyword>
<dbReference type="SMART" id="SM00918">
    <property type="entry name" value="Lig_chan-Glu_bd"/>
    <property type="match status" value="1"/>
</dbReference>
<evidence type="ECO:0000256" key="16">
    <source>
        <dbReference type="SAM" id="Phobius"/>
    </source>
</evidence>
<evidence type="ECO:0000256" key="6">
    <source>
        <dbReference type="ARBA" id="ARBA00022989"/>
    </source>
</evidence>
<accession>T1L0Q4</accession>
<dbReference type="PRINTS" id="PR00177">
    <property type="entry name" value="NMDARECEPTOR"/>
</dbReference>
<dbReference type="InterPro" id="IPR001320">
    <property type="entry name" value="Iontro_rcpt_C"/>
</dbReference>
<evidence type="ECO:0000313" key="20">
    <source>
        <dbReference type="EnsemblMetazoa" id="tetur30g01550.1"/>
    </source>
</evidence>
<evidence type="ECO:0000256" key="13">
    <source>
        <dbReference type="PIRSR" id="PIRSR601508-1"/>
    </source>
</evidence>
<feature type="binding site" evidence="13">
    <location>
        <position position="519"/>
    </location>
    <ligand>
        <name>L-glutamate</name>
        <dbReference type="ChEBI" id="CHEBI:29985"/>
    </ligand>
</feature>
<evidence type="ECO:0000256" key="10">
    <source>
        <dbReference type="ARBA" id="ARBA00023180"/>
    </source>
</evidence>
<keyword evidence="15" id="KW-1015">Disulfide bond</keyword>
<feature type="transmembrane region" description="Helical" evidence="16">
    <location>
        <begin position="564"/>
        <end position="582"/>
    </location>
</feature>
<evidence type="ECO:0000256" key="5">
    <source>
        <dbReference type="ARBA" id="ARBA00022692"/>
    </source>
</evidence>
<feature type="binding site" evidence="13">
    <location>
        <position position="690"/>
    </location>
    <ligand>
        <name>L-glutamate</name>
        <dbReference type="ChEBI" id="CHEBI:29985"/>
    </ligand>
</feature>
<feature type="binding site" evidence="13">
    <location>
        <position position="524"/>
    </location>
    <ligand>
        <name>L-glutamate</name>
        <dbReference type="ChEBI" id="CHEBI:29985"/>
    </ligand>
</feature>
<dbReference type="AlphaFoldDB" id="T1L0Q4"/>
<keyword evidence="9" id="KW-0675">Receptor</keyword>
<dbReference type="Gene3D" id="1.10.287.70">
    <property type="match status" value="1"/>
</dbReference>
<dbReference type="SUPFAM" id="SSF53850">
    <property type="entry name" value="Periplasmic binding protein-like II"/>
    <property type="match status" value="1"/>
</dbReference>
<feature type="disulfide bond" evidence="15">
    <location>
        <begin position="786"/>
        <end position="844"/>
    </location>
</feature>
<keyword evidence="10" id="KW-0325">Glycoprotein</keyword>
<keyword evidence="5 16" id="KW-0812">Transmembrane</keyword>
<dbReference type="Gene3D" id="3.40.190.10">
    <property type="entry name" value="Periplasmic binding protein-like II"/>
    <property type="match status" value="3"/>
</dbReference>
<evidence type="ECO:0000256" key="14">
    <source>
        <dbReference type="PIRSR" id="PIRSR601508-2"/>
    </source>
</evidence>
<evidence type="ECO:0000256" key="11">
    <source>
        <dbReference type="ARBA" id="ARBA00023286"/>
    </source>
</evidence>
<dbReference type="EMBL" id="CAEY01000868">
    <property type="status" value="NOT_ANNOTATED_CDS"/>
    <property type="molecule type" value="Genomic_DNA"/>
</dbReference>
<dbReference type="PANTHER" id="PTHR18966">
    <property type="entry name" value="IONOTROPIC GLUTAMATE RECEPTOR"/>
    <property type="match status" value="1"/>
</dbReference>
<evidence type="ECO:0000256" key="3">
    <source>
        <dbReference type="ARBA" id="ARBA00022448"/>
    </source>
</evidence>
<dbReference type="EnsemblMetazoa" id="tetur30g01550.1">
    <property type="protein sequence ID" value="tetur30g01550.1"/>
    <property type="gene ID" value="tetur30g01550"/>
</dbReference>
<evidence type="ECO:0000256" key="17">
    <source>
        <dbReference type="SAM" id="SignalP"/>
    </source>
</evidence>
<name>T1L0Q4_TETUR</name>
<evidence type="ECO:0000256" key="9">
    <source>
        <dbReference type="ARBA" id="ARBA00023170"/>
    </source>
</evidence>
<dbReference type="HOGENOM" id="CLU_007257_7_1_1"/>
<protein>
    <recommendedName>
        <fullName evidence="22">Ionotropic glutamate receptor C-terminal domain-containing protein</fullName>
    </recommendedName>
</protein>
<feature type="site" description="Interaction with the cone snail toxin Con-ikot-ikot" evidence="14">
    <location>
        <position position="820"/>
    </location>
</feature>
<dbReference type="SUPFAM" id="SSF81324">
    <property type="entry name" value="Voltage-gated potassium channels"/>
    <property type="match status" value="1"/>
</dbReference>
<feature type="site" description="Interaction with the cone snail toxin Con-ikot-ikot" evidence="14">
    <location>
        <position position="695"/>
    </location>
</feature>
<feature type="binding site" evidence="13">
    <location>
        <position position="774"/>
    </location>
    <ligand>
        <name>L-glutamate</name>
        <dbReference type="ChEBI" id="CHEBI:29985"/>
    </ligand>
</feature>
<keyword evidence="21" id="KW-1185">Reference proteome</keyword>
<evidence type="ECO:0000259" key="19">
    <source>
        <dbReference type="SMART" id="SM00918"/>
    </source>
</evidence>
<evidence type="ECO:0000256" key="7">
    <source>
        <dbReference type="ARBA" id="ARBA00023065"/>
    </source>
</evidence>
<evidence type="ECO:0000256" key="12">
    <source>
        <dbReference type="ARBA" id="ARBA00023303"/>
    </source>
</evidence>
<gene>
    <name evidence="20" type="primary">107369115</name>
</gene>
<dbReference type="OMA" id="DTFVMDH"/>
<dbReference type="InterPro" id="IPR001508">
    <property type="entry name" value="Iono_Glu_rcpt_met"/>
</dbReference>
<keyword evidence="12" id="KW-0407">Ion channel</keyword>
<proteinExistence type="inferred from homology"/>
<comment type="similarity">
    <text evidence="2">Belongs to the glutamate-gated ion channel (TC 1.A.10.1) family.</text>
</comment>
<feature type="domain" description="Ionotropic glutamate receptor L-glutamate and glycine-binding" evidence="19">
    <location>
        <begin position="446"/>
        <end position="508"/>
    </location>
</feature>
<feature type="transmembrane region" description="Helical" evidence="16">
    <location>
        <begin position="638"/>
        <end position="659"/>
    </location>
</feature>
<reference evidence="20" key="2">
    <citation type="submission" date="2015-06" db="UniProtKB">
        <authorList>
            <consortium name="EnsemblMetazoa"/>
        </authorList>
    </citation>
    <scope>IDENTIFICATION</scope>
</reference>
<dbReference type="Pfam" id="PF00060">
    <property type="entry name" value="Lig_chan"/>
    <property type="match status" value="1"/>
</dbReference>
<dbReference type="InterPro" id="IPR015683">
    <property type="entry name" value="Ionotropic_Glu_rcpt"/>
</dbReference>
<feature type="site" description="Crucial to convey clamshell closure to channel opening" evidence="14">
    <location>
        <position position="668"/>
    </location>
</feature>
<keyword evidence="7" id="KW-0406">Ion transport</keyword>
<dbReference type="CDD" id="cd13717">
    <property type="entry name" value="PBP2_iGluR_putative"/>
    <property type="match status" value="1"/>
</dbReference>
<reference evidence="21" key="1">
    <citation type="submission" date="2011-08" db="EMBL/GenBank/DDBJ databases">
        <authorList>
            <person name="Rombauts S."/>
        </authorList>
    </citation>
    <scope>NUCLEOTIDE SEQUENCE</scope>
    <source>
        <strain evidence="21">London</strain>
    </source>
</reference>
<evidence type="ECO:0000256" key="4">
    <source>
        <dbReference type="ARBA" id="ARBA00022475"/>
    </source>
</evidence>
<dbReference type="GO" id="GO:0015276">
    <property type="term" value="F:ligand-gated monoatomic ion channel activity"/>
    <property type="evidence" value="ECO:0007669"/>
    <property type="project" value="InterPro"/>
</dbReference>
<keyword evidence="6 16" id="KW-1133">Transmembrane helix</keyword>
<dbReference type="Gene3D" id="3.40.50.2300">
    <property type="match status" value="2"/>
</dbReference>
<dbReference type="InterPro" id="IPR019594">
    <property type="entry name" value="Glu/Gly-bd"/>
</dbReference>
<evidence type="ECO:0008006" key="22">
    <source>
        <dbReference type="Google" id="ProtNLM"/>
    </source>
</evidence>
<evidence type="ECO:0000256" key="2">
    <source>
        <dbReference type="ARBA" id="ARBA00008685"/>
    </source>
</evidence>
<feature type="chain" id="PRO_5007729074" description="Ionotropic glutamate receptor C-terminal domain-containing protein" evidence="17">
    <location>
        <begin position="21"/>
        <end position="925"/>
    </location>
</feature>
<dbReference type="SMR" id="T1L0Q4"/>
<evidence type="ECO:0000256" key="8">
    <source>
        <dbReference type="ARBA" id="ARBA00023136"/>
    </source>
</evidence>
<dbReference type="GO" id="GO:0038023">
    <property type="term" value="F:signaling receptor activity"/>
    <property type="evidence" value="ECO:0007669"/>
    <property type="project" value="InterPro"/>
</dbReference>
<comment type="subcellular location">
    <subcellularLocation>
        <location evidence="1">Cell membrane</location>
        <topology evidence="1">Multi-pass membrane protein</topology>
    </subcellularLocation>
</comment>
<dbReference type="FunFam" id="3.40.190.10:FF:000024">
    <property type="entry name" value="Glutamate receptor, ionotropic, delta 1"/>
    <property type="match status" value="1"/>
</dbReference>
<dbReference type="KEGG" id="tut:107369115"/>
<keyword evidence="11" id="KW-1071">Ligand-gated ion channel</keyword>
<feature type="signal peptide" evidence="17">
    <location>
        <begin position="1"/>
        <end position="20"/>
    </location>
</feature>
<keyword evidence="3" id="KW-0813">Transport</keyword>
<keyword evidence="8 16" id="KW-0472">Membrane</keyword>
<evidence type="ECO:0000259" key="18">
    <source>
        <dbReference type="SMART" id="SM00079"/>
    </source>
</evidence>
<evidence type="ECO:0000256" key="15">
    <source>
        <dbReference type="PIRSR" id="PIRSR601508-3"/>
    </source>
</evidence>
<dbReference type="Pfam" id="PF10613">
    <property type="entry name" value="Lig_chan-Glu_bd"/>
    <property type="match status" value="1"/>
</dbReference>
<dbReference type="GO" id="GO:0005886">
    <property type="term" value="C:plasma membrane"/>
    <property type="evidence" value="ECO:0007669"/>
    <property type="project" value="UniProtKB-SubCell"/>
</dbReference>
<feature type="domain" description="Ionotropic glutamate receptor C-terminal" evidence="18">
    <location>
        <begin position="436"/>
        <end position="837"/>
    </location>
</feature>
<evidence type="ECO:0000313" key="21">
    <source>
        <dbReference type="Proteomes" id="UP000015104"/>
    </source>
</evidence>
<dbReference type="FunFam" id="1.10.287.70:FF:000143">
    <property type="entry name" value="Probable glutamate receptor"/>
    <property type="match status" value="1"/>
</dbReference>
<evidence type="ECO:0000256" key="1">
    <source>
        <dbReference type="ARBA" id="ARBA00004651"/>
    </source>
</evidence>
<dbReference type="Proteomes" id="UP000015104">
    <property type="component" value="Unassembled WGS sequence"/>
</dbReference>
<dbReference type="eggNOG" id="KOG1052">
    <property type="taxonomic scope" value="Eukaryota"/>
</dbReference>
<dbReference type="SMART" id="SM00079">
    <property type="entry name" value="PBPe"/>
    <property type="match status" value="1"/>
</dbReference>
<dbReference type="OrthoDB" id="5984008at2759"/>
<keyword evidence="17" id="KW-0732">Signal</keyword>
<organism evidence="20 21">
    <name type="scientific">Tetranychus urticae</name>
    <name type="common">Two-spotted spider mite</name>
    <dbReference type="NCBI Taxonomy" id="32264"/>
    <lineage>
        <taxon>Eukaryota</taxon>
        <taxon>Metazoa</taxon>
        <taxon>Ecdysozoa</taxon>
        <taxon>Arthropoda</taxon>
        <taxon>Chelicerata</taxon>
        <taxon>Arachnida</taxon>
        <taxon>Acari</taxon>
        <taxon>Acariformes</taxon>
        <taxon>Trombidiformes</taxon>
        <taxon>Prostigmata</taxon>
        <taxon>Eleutherengona</taxon>
        <taxon>Raphignathae</taxon>
        <taxon>Tetranychoidea</taxon>
        <taxon>Tetranychidae</taxon>
        <taxon>Tetranychus</taxon>
    </lineage>
</organism>